<sequence>MSGLRINLDKSELTLVGSVENAKALAANLGCKVGSLTSTYLGLPLGAPLRSVAVWDGVKERMRKKLARWKSQYISKGGRITLIRNTLASGALERKPHLVRWGLVCLDKSKGGLGVKCLPTLNKALLCTWSWTFAIERGFLESSDYGKVWGGWEMGKGQNSRKINGVGMNLFVFLFPLYLLWLSSRMLESKMCGVPMRVGGVGARFSPDRLMIGRWMRYADSFWALMGRESSKQWKIG</sequence>
<keyword evidence="1" id="KW-0472">Membrane</keyword>
<organism evidence="2 3">
    <name type="scientific">Vitis vinifera</name>
    <name type="common">Grape</name>
    <dbReference type="NCBI Taxonomy" id="29760"/>
    <lineage>
        <taxon>Eukaryota</taxon>
        <taxon>Viridiplantae</taxon>
        <taxon>Streptophyta</taxon>
        <taxon>Embryophyta</taxon>
        <taxon>Tracheophyta</taxon>
        <taxon>Spermatophyta</taxon>
        <taxon>Magnoliopsida</taxon>
        <taxon>eudicotyledons</taxon>
        <taxon>Gunneridae</taxon>
        <taxon>Pentapetalae</taxon>
        <taxon>rosids</taxon>
        <taxon>Vitales</taxon>
        <taxon>Vitaceae</taxon>
        <taxon>Viteae</taxon>
        <taxon>Vitis</taxon>
    </lineage>
</organism>
<dbReference type="PANTHER" id="PTHR33116:SF78">
    <property type="entry name" value="OS12G0587133 PROTEIN"/>
    <property type="match status" value="1"/>
</dbReference>
<gene>
    <name evidence="2" type="ORF">CK203_080994</name>
</gene>
<dbReference type="Proteomes" id="UP000288805">
    <property type="component" value="Unassembled WGS sequence"/>
</dbReference>
<dbReference type="PANTHER" id="PTHR33116">
    <property type="entry name" value="REVERSE TRANSCRIPTASE ZINC-BINDING DOMAIN-CONTAINING PROTEIN-RELATED-RELATED"/>
    <property type="match status" value="1"/>
</dbReference>
<dbReference type="AlphaFoldDB" id="A0A438EMW2"/>
<evidence type="ECO:0000313" key="2">
    <source>
        <dbReference type="EMBL" id="RVW49030.1"/>
    </source>
</evidence>
<keyword evidence="1" id="KW-0812">Transmembrane</keyword>
<comment type="caution">
    <text evidence="2">The sequence shown here is derived from an EMBL/GenBank/DDBJ whole genome shotgun (WGS) entry which is preliminary data.</text>
</comment>
<protein>
    <submittedName>
        <fullName evidence="2">Uncharacterized protein</fullName>
    </submittedName>
</protein>
<accession>A0A438EMW2</accession>
<dbReference type="EMBL" id="QGNW01001235">
    <property type="protein sequence ID" value="RVW49030.1"/>
    <property type="molecule type" value="Genomic_DNA"/>
</dbReference>
<evidence type="ECO:0000313" key="3">
    <source>
        <dbReference type="Proteomes" id="UP000288805"/>
    </source>
</evidence>
<proteinExistence type="predicted"/>
<keyword evidence="1" id="KW-1133">Transmembrane helix</keyword>
<feature type="transmembrane region" description="Helical" evidence="1">
    <location>
        <begin position="163"/>
        <end position="181"/>
    </location>
</feature>
<evidence type="ECO:0000256" key="1">
    <source>
        <dbReference type="SAM" id="Phobius"/>
    </source>
</evidence>
<reference evidence="2 3" key="1">
    <citation type="journal article" date="2018" name="PLoS Genet.">
        <title>Population sequencing reveals clonal diversity and ancestral inbreeding in the grapevine cultivar Chardonnay.</title>
        <authorList>
            <person name="Roach M.J."/>
            <person name="Johnson D.L."/>
            <person name="Bohlmann J."/>
            <person name="van Vuuren H.J."/>
            <person name="Jones S.J."/>
            <person name="Pretorius I.S."/>
            <person name="Schmidt S.A."/>
            <person name="Borneman A.R."/>
        </authorList>
    </citation>
    <scope>NUCLEOTIDE SEQUENCE [LARGE SCALE GENOMIC DNA]</scope>
    <source>
        <strain evidence="3">cv. Chardonnay</strain>
        <tissue evidence="2">Leaf</tissue>
    </source>
</reference>
<name>A0A438EMW2_VITVI</name>